<dbReference type="AlphaFoldDB" id="M7BHA7"/>
<feature type="compositionally biased region" description="Basic and acidic residues" evidence="1">
    <location>
        <begin position="1"/>
        <end position="19"/>
    </location>
</feature>
<evidence type="ECO:0000313" key="3">
    <source>
        <dbReference type="Proteomes" id="UP000031443"/>
    </source>
</evidence>
<name>M7BHA7_CHEMY</name>
<feature type="region of interest" description="Disordered" evidence="1">
    <location>
        <begin position="1"/>
        <end position="30"/>
    </location>
</feature>
<protein>
    <submittedName>
        <fullName evidence="2">Uncharacterized protein</fullName>
    </submittedName>
</protein>
<evidence type="ECO:0000256" key="1">
    <source>
        <dbReference type="SAM" id="MobiDB-lite"/>
    </source>
</evidence>
<evidence type="ECO:0000313" key="2">
    <source>
        <dbReference type="EMBL" id="EMP35005.1"/>
    </source>
</evidence>
<dbReference type="EMBL" id="KB530244">
    <property type="protein sequence ID" value="EMP35005.1"/>
    <property type="molecule type" value="Genomic_DNA"/>
</dbReference>
<reference evidence="3" key="1">
    <citation type="journal article" date="2013" name="Nat. Genet.">
        <title>The draft genomes of soft-shell turtle and green sea turtle yield insights into the development and evolution of the turtle-specific body plan.</title>
        <authorList>
            <person name="Wang Z."/>
            <person name="Pascual-Anaya J."/>
            <person name="Zadissa A."/>
            <person name="Li W."/>
            <person name="Niimura Y."/>
            <person name="Huang Z."/>
            <person name="Li C."/>
            <person name="White S."/>
            <person name="Xiong Z."/>
            <person name="Fang D."/>
            <person name="Wang B."/>
            <person name="Ming Y."/>
            <person name="Chen Y."/>
            <person name="Zheng Y."/>
            <person name="Kuraku S."/>
            <person name="Pignatelli M."/>
            <person name="Herrero J."/>
            <person name="Beal K."/>
            <person name="Nozawa M."/>
            <person name="Li Q."/>
            <person name="Wang J."/>
            <person name="Zhang H."/>
            <person name="Yu L."/>
            <person name="Shigenobu S."/>
            <person name="Wang J."/>
            <person name="Liu J."/>
            <person name="Flicek P."/>
            <person name="Searle S."/>
            <person name="Wang J."/>
            <person name="Kuratani S."/>
            <person name="Yin Y."/>
            <person name="Aken B."/>
            <person name="Zhang G."/>
            <person name="Irie N."/>
        </authorList>
    </citation>
    <scope>NUCLEOTIDE SEQUENCE [LARGE SCALE GENOMIC DNA]</scope>
</reference>
<keyword evidence="3" id="KW-1185">Reference proteome</keyword>
<feature type="compositionally biased region" description="Polar residues" evidence="1">
    <location>
        <begin position="20"/>
        <end position="30"/>
    </location>
</feature>
<sequence length="102" mass="11283">MSTLTGDRHCGDRCTRDRFSGSSEDPLNRSQITLPLTPIRHRNEKRKLIRSDHSPYNVHDNQVMTAACGSVYDSKVPCFLVSAALSRASVYDQGSVFVPGTV</sequence>
<organism evidence="2 3">
    <name type="scientific">Chelonia mydas</name>
    <name type="common">Green sea-turtle</name>
    <name type="synonym">Chelonia agassizi</name>
    <dbReference type="NCBI Taxonomy" id="8469"/>
    <lineage>
        <taxon>Eukaryota</taxon>
        <taxon>Metazoa</taxon>
        <taxon>Chordata</taxon>
        <taxon>Craniata</taxon>
        <taxon>Vertebrata</taxon>
        <taxon>Euteleostomi</taxon>
        <taxon>Archelosauria</taxon>
        <taxon>Testudinata</taxon>
        <taxon>Testudines</taxon>
        <taxon>Cryptodira</taxon>
        <taxon>Durocryptodira</taxon>
        <taxon>Americhelydia</taxon>
        <taxon>Chelonioidea</taxon>
        <taxon>Cheloniidae</taxon>
        <taxon>Chelonia</taxon>
    </lineage>
</organism>
<accession>M7BHA7</accession>
<proteinExistence type="predicted"/>
<dbReference type="Proteomes" id="UP000031443">
    <property type="component" value="Unassembled WGS sequence"/>
</dbReference>
<gene>
    <name evidence="2" type="ORF">UY3_07813</name>
</gene>